<sequence length="341" mass="36683">MIIVLKPDCTQQQISDFCASLREEYGVKVNTWVGTQSTVLGLIGDTSAIDIDSVAAQELVESVKRVQEPYKKANRKFHPDDTVVTLPGGQKIGGGGLSLIAGPCSVESREQICGIARRVKTAGASFLRGGAFKPRTSPYSFQGLKAGGLELLSEAKKETGLPIVTELMSEKHIDLFLESGVDVIQVGARNMQNFELLKELGKIRKPILLKRGLSNTIEELLMSAEYIMAGGNNQVILCERGIRTFEPYTRNTLDISAIPILKRCSHLPVVVDPSHASGHSWLVEPLALAAVAAGADGLIIEVHNNPAKALSDGAQSLTPDQFEQTAARLKAEALAFGRALD</sequence>
<dbReference type="NCBIfam" id="NF009239">
    <property type="entry name" value="PRK12595.1"/>
    <property type="match status" value="1"/>
</dbReference>
<evidence type="ECO:0000313" key="4">
    <source>
        <dbReference type="EMBL" id="MVB12648.1"/>
    </source>
</evidence>
<organism evidence="4 6">
    <name type="scientific">Caproicibacter fermentans</name>
    <dbReference type="NCBI Taxonomy" id="2576756"/>
    <lineage>
        <taxon>Bacteria</taxon>
        <taxon>Bacillati</taxon>
        <taxon>Bacillota</taxon>
        <taxon>Clostridia</taxon>
        <taxon>Eubacteriales</taxon>
        <taxon>Acutalibacteraceae</taxon>
        <taxon>Caproicibacter</taxon>
    </lineage>
</organism>
<dbReference type="Pfam" id="PF00793">
    <property type="entry name" value="DAHP_synth_1"/>
    <property type="match status" value="1"/>
</dbReference>
<reference evidence="4 6" key="1">
    <citation type="submission" date="2019-09" db="EMBL/GenBank/DDBJ databases">
        <title>Genome sequence of Clostridium sp. EA1.</title>
        <authorList>
            <person name="Poehlein A."/>
            <person name="Bengelsdorf F.R."/>
            <person name="Daniel R."/>
        </authorList>
    </citation>
    <scope>NUCLEOTIDE SEQUENCE [LARGE SCALE GENOMIC DNA]</scope>
    <source>
        <strain evidence="4 6">EA1</strain>
    </source>
</reference>
<dbReference type="Gene3D" id="3.20.20.70">
    <property type="entry name" value="Aldolase class I"/>
    <property type="match status" value="1"/>
</dbReference>
<dbReference type="SUPFAM" id="SSF51569">
    <property type="entry name" value="Aldolase"/>
    <property type="match status" value="1"/>
</dbReference>
<dbReference type="InterPro" id="IPR041071">
    <property type="entry name" value="DAHP_snth_FXD"/>
</dbReference>
<accession>A0A6N8I3W2</accession>
<dbReference type="GO" id="GO:0003849">
    <property type="term" value="F:3-deoxy-7-phosphoheptulonate synthase activity"/>
    <property type="evidence" value="ECO:0007669"/>
    <property type="project" value="UniProtKB-EC"/>
</dbReference>
<evidence type="ECO:0000313" key="5">
    <source>
        <dbReference type="EMBL" id="QNK39206.1"/>
    </source>
</evidence>
<feature type="domain" description="DAHP synthetase I/KDSA" evidence="2">
    <location>
        <begin position="89"/>
        <end position="329"/>
    </location>
</feature>
<dbReference type="InterPro" id="IPR006268">
    <property type="entry name" value="DAHP_syn_2"/>
</dbReference>
<dbReference type="Proteomes" id="UP000515909">
    <property type="component" value="Chromosome"/>
</dbReference>
<dbReference type="GO" id="GO:0016832">
    <property type="term" value="F:aldehyde-lyase activity"/>
    <property type="evidence" value="ECO:0007669"/>
    <property type="project" value="InterPro"/>
</dbReference>
<evidence type="ECO:0000256" key="1">
    <source>
        <dbReference type="ARBA" id="ARBA00022679"/>
    </source>
</evidence>
<keyword evidence="1 4" id="KW-0808">Transferase</keyword>
<dbReference type="PANTHER" id="PTHR43018">
    <property type="entry name" value="PHOSPHO-2-DEHYDRO-3-DEOXYHEPTONATE ALDOLASE"/>
    <property type="match status" value="1"/>
</dbReference>
<protein>
    <submittedName>
        <fullName evidence="5">3-deoxy-7-phosphoheptulonate synthase</fullName>
    </submittedName>
    <submittedName>
        <fullName evidence="4">Phospho-2-dehydro-3-deoxyheptonate aldolase</fullName>
        <ecNumber evidence="4 5">2.5.1.54</ecNumber>
    </submittedName>
</protein>
<dbReference type="GO" id="GO:0009073">
    <property type="term" value="P:aromatic amino acid family biosynthetic process"/>
    <property type="evidence" value="ECO:0007669"/>
    <property type="project" value="InterPro"/>
</dbReference>
<proteinExistence type="predicted"/>
<dbReference type="RefSeq" id="WP_066650394.1">
    <property type="nucleotide sequence ID" value="NZ_CP060286.1"/>
</dbReference>
<dbReference type="KEGG" id="cfem:HCR03_10500"/>
<dbReference type="EC" id="2.5.1.54" evidence="4 5"/>
<evidence type="ECO:0000313" key="6">
    <source>
        <dbReference type="Proteomes" id="UP000469440"/>
    </source>
</evidence>
<dbReference type="InterPro" id="IPR013785">
    <property type="entry name" value="Aldolase_TIM"/>
</dbReference>
<gene>
    <name evidence="4" type="primary">aroF_2</name>
    <name evidence="5" type="synonym">aroF</name>
    <name evidence="4" type="ORF">CAFE_33900</name>
    <name evidence="5" type="ORF">HCR03_10500</name>
</gene>
<evidence type="ECO:0000259" key="3">
    <source>
        <dbReference type="Pfam" id="PF18152"/>
    </source>
</evidence>
<reference evidence="5 7" key="2">
    <citation type="submission" date="2020-08" db="EMBL/GenBank/DDBJ databases">
        <title>The isolate Caproiciproducens sp. 7D4C2 produces n-caproate at mildly acidic conditions from hexoses: genome and rBOX comparison with related strains and chain-elongating bacteria.</title>
        <authorList>
            <person name="Esquivel-Elizondo S."/>
            <person name="Bagci C."/>
            <person name="Temovska M."/>
            <person name="Jeon B.S."/>
            <person name="Bessarab I."/>
            <person name="Williams R.B.H."/>
            <person name="Huson D.H."/>
            <person name="Angenent L.T."/>
        </authorList>
    </citation>
    <scope>NUCLEOTIDE SEQUENCE [LARGE SCALE GENOMIC DNA]</scope>
    <source>
        <strain evidence="5 7">7D4C2</strain>
    </source>
</reference>
<dbReference type="EMBL" id="CP060286">
    <property type="protein sequence ID" value="QNK39206.1"/>
    <property type="molecule type" value="Genomic_DNA"/>
</dbReference>
<dbReference type="AlphaFoldDB" id="A0A6N8I3W2"/>
<feature type="domain" description="DAHP synthase ferredoxin-like" evidence="3">
    <location>
        <begin position="1"/>
        <end position="68"/>
    </location>
</feature>
<dbReference type="EMBL" id="VWXL01000100">
    <property type="protein sequence ID" value="MVB12648.1"/>
    <property type="molecule type" value="Genomic_DNA"/>
</dbReference>
<dbReference type="PANTHER" id="PTHR43018:SF3">
    <property type="entry name" value="CARBOXYSOME FORMATION PROTEIN"/>
    <property type="match status" value="1"/>
</dbReference>
<dbReference type="Proteomes" id="UP000469440">
    <property type="component" value="Unassembled WGS sequence"/>
</dbReference>
<keyword evidence="6" id="KW-1185">Reference proteome</keyword>
<evidence type="ECO:0000313" key="7">
    <source>
        <dbReference type="Proteomes" id="UP000515909"/>
    </source>
</evidence>
<dbReference type="NCBIfam" id="TIGR01361">
    <property type="entry name" value="DAHP_synth_Bsub"/>
    <property type="match status" value="1"/>
</dbReference>
<dbReference type="Gene3D" id="3.30.70.1140">
    <property type="entry name" value="Phospho-2-dehydro-3-deoxyheptonate aldolase, domain 1"/>
    <property type="match status" value="1"/>
</dbReference>
<dbReference type="Pfam" id="PF18152">
    <property type="entry name" value="DAHP_snth_FXD"/>
    <property type="match status" value="1"/>
</dbReference>
<evidence type="ECO:0000259" key="2">
    <source>
        <dbReference type="Pfam" id="PF00793"/>
    </source>
</evidence>
<name>A0A6N8I3W2_9FIRM</name>
<dbReference type="InterPro" id="IPR006218">
    <property type="entry name" value="DAHP1/KDSA"/>
</dbReference>
<dbReference type="InterPro" id="IPR052899">
    <property type="entry name" value="Class-I_DAHP_synthase"/>
</dbReference>
<accession>A0A7G8T6G5</accession>
<dbReference type="NCBIfam" id="NF006421">
    <property type="entry name" value="PRK08673.1"/>
    <property type="match status" value="1"/>
</dbReference>
<dbReference type="OrthoDB" id="9780456at2"/>